<sequence>MSVKRNGFTLLETIFCFAISVLLLASFPLLLSVIETESSYDTFTQAEWDTFIAQTSIELREAEEVSIYKSLLQLSPSGQNIVVQYEKYGPLIRRRVNGLGHEIALRNIQSLSFSAHSPKTITIAVESLKGKVYEAVIPLYGEGL</sequence>
<organism evidence="1 2">
    <name type="scientific">Priestia filamentosa</name>
    <dbReference type="NCBI Taxonomy" id="1402861"/>
    <lineage>
        <taxon>Bacteria</taxon>
        <taxon>Bacillati</taxon>
        <taxon>Bacillota</taxon>
        <taxon>Bacilli</taxon>
        <taxon>Bacillales</taxon>
        <taxon>Bacillaceae</taxon>
        <taxon>Priestia</taxon>
    </lineage>
</organism>
<evidence type="ECO:0000313" key="2">
    <source>
        <dbReference type="Proteomes" id="UP000036202"/>
    </source>
</evidence>
<dbReference type="InterPro" id="IPR016977">
    <property type="entry name" value="ComGF"/>
</dbReference>
<name>A0A0H4KMN9_9BACI</name>
<accession>A0A0H4KMN9</accession>
<dbReference type="AlphaFoldDB" id="A0A0H4KMN9"/>
<keyword evidence="2" id="KW-1185">Reference proteome</keyword>
<dbReference type="Proteomes" id="UP000036202">
    <property type="component" value="Chromosome"/>
</dbReference>
<evidence type="ECO:0000313" key="1">
    <source>
        <dbReference type="EMBL" id="AKO94126.1"/>
    </source>
</evidence>
<accession>A0A231SID1</accession>
<reference evidence="1 2" key="1">
    <citation type="journal article" date="2015" name="PLoS ONE">
        <title>Genome Sequence of Bacillus endophyticus and Analysis of Its Companion Mechanism in the Ketogulonigenium vulgare-Bacillus Strain Consortium.</title>
        <authorList>
            <person name="Jia N."/>
            <person name="Du J."/>
            <person name="Ding M.Z."/>
            <person name="Gao F."/>
            <person name="Yuan Y.J."/>
        </authorList>
    </citation>
    <scope>NUCLEOTIDE SEQUENCE [LARGE SCALE GENOMIC DNA]</scope>
    <source>
        <strain evidence="1 2">Hbe603</strain>
    </source>
</reference>
<dbReference type="KEGG" id="beo:BEH_19725"/>
<proteinExistence type="predicted"/>
<gene>
    <name evidence="1" type="ORF">BEH_19725</name>
</gene>
<dbReference type="NCBIfam" id="NF041002">
    <property type="entry name" value="pilin_ComGF"/>
    <property type="match status" value="1"/>
</dbReference>
<protein>
    <submittedName>
        <fullName evidence="1">Uncharacterized protein</fullName>
    </submittedName>
</protein>
<reference evidence="2" key="2">
    <citation type="submission" date="2015-06" db="EMBL/GenBank/DDBJ databases">
        <title>Genome Sequence of Bacillus endophyticus and Analysis of its Companion Mechanism in the Ketogulonigenium vulgare-Bacillus strain Consortium.</title>
        <authorList>
            <person name="Jia N."/>
            <person name="Du J."/>
            <person name="Ding M.-Z."/>
            <person name="Gao F."/>
            <person name="Yuan Y.-J."/>
        </authorList>
    </citation>
    <scope>NUCLEOTIDE SEQUENCE [LARGE SCALE GENOMIC DNA]</scope>
    <source>
        <strain evidence="2">Hbe603</strain>
    </source>
</reference>
<dbReference type="Pfam" id="PF15980">
    <property type="entry name" value="ComGF"/>
    <property type="match status" value="1"/>
</dbReference>
<dbReference type="PATRIC" id="fig|135735.6.peg.4183"/>
<dbReference type="EMBL" id="CP011974">
    <property type="protein sequence ID" value="AKO94126.1"/>
    <property type="molecule type" value="Genomic_DNA"/>
</dbReference>